<dbReference type="InterPro" id="IPR017958">
    <property type="entry name" value="Gln-tRNA_amidoTrfase_suB_CS"/>
</dbReference>
<dbReference type="Pfam" id="PF02637">
    <property type="entry name" value="GatB_Yqey"/>
    <property type="match status" value="1"/>
</dbReference>
<keyword evidence="4 7" id="KW-0067">ATP-binding</keyword>
<dbReference type="Gene3D" id="1.10.10.410">
    <property type="match status" value="1"/>
</dbReference>
<gene>
    <name evidence="9" type="ORF">MCUN1_001732</name>
</gene>
<keyword evidence="5 7" id="KW-0648">Protein biosynthesis</keyword>
<comment type="subunit">
    <text evidence="7">Subunit of the heterotrimeric GatCAB amidotransferase (AdT) complex, composed of A, B and C subunits.</text>
</comment>
<accession>A0AAF0J652</accession>
<dbReference type="EMBL" id="CP119878">
    <property type="protein sequence ID" value="WFD34888.1"/>
    <property type="molecule type" value="Genomic_DNA"/>
</dbReference>
<evidence type="ECO:0000313" key="9">
    <source>
        <dbReference type="EMBL" id="WFD34888.1"/>
    </source>
</evidence>
<dbReference type="InterPro" id="IPR023168">
    <property type="entry name" value="GatB_Yqey_C_2"/>
</dbReference>
<protein>
    <recommendedName>
        <fullName evidence="7">Glutamyl-tRNA(Gln) amidotransferase subunit B, mitochondrial</fullName>
        <shortName evidence="7">Glu-AdT subunit B</shortName>
        <ecNumber evidence="7">6.3.5.-</ecNumber>
    </recommendedName>
</protein>
<dbReference type="GO" id="GO:0005524">
    <property type="term" value="F:ATP binding"/>
    <property type="evidence" value="ECO:0007669"/>
    <property type="project" value="UniProtKB-KW"/>
</dbReference>
<evidence type="ECO:0000259" key="8">
    <source>
        <dbReference type="SMART" id="SM00845"/>
    </source>
</evidence>
<dbReference type="SUPFAM" id="SSF55931">
    <property type="entry name" value="Glutamine synthetase/guanido kinase"/>
    <property type="match status" value="1"/>
</dbReference>
<evidence type="ECO:0000256" key="5">
    <source>
        <dbReference type="ARBA" id="ARBA00022917"/>
    </source>
</evidence>
<keyword evidence="7" id="KW-0496">Mitochondrion</keyword>
<organism evidence="9 10">
    <name type="scientific">Malassezia cuniculi</name>
    <dbReference type="NCBI Taxonomy" id="948313"/>
    <lineage>
        <taxon>Eukaryota</taxon>
        <taxon>Fungi</taxon>
        <taxon>Dikarya</taxon>
        <taxon>Basidiomycota</taxon>
        <taxon>Ustilaginomycotina</taxon>
        <taxon>Malasseziomycetes</taxon>
        <taxon>Malasseziales</taxon>
        <taxon>Malasseziaceae</taxon>
        <taxon>Malassezia</taxon>
    </lineage>
</organism>
<keyword evidence="2 7" id="KW-0436">Ligase</keyword>
<evidence type="ECO:0000256" key="4">
    <source>
        <dbReference type="ARBA" id="ARBA00022840"/>
    </source>
</evidence>
<reference evidence="9" key="1">
    <citation type="submission" date="2023-03" db="EMBL/GenBank/DDBJ databases">
        <title>Mating type loci evolution in Malassezia.</title>
        <authorList>
            <person name="Coelho M.A."/>
        </authorList>
    </citation>
    <scope>NUCLEOTIDE SEQUENCE</scope>
    <source>
        <strain evidence="9">CBS 11721</strain>
    </source>
</reference>
<dbReference type="PANTHER" id="PTHR11659">
    <property type="entry name" value="GLUTAMYL-TRNA GLN AMIDOTRANSFERASE SUBUNIT B MITOCHONDRIAL AND PROKARYOTIC PET112-RELATED"/>
    <property type="match status" value="1"/>
</dbReference>
<dbReference type="InterPro" id="IPR003789">
    <property type="entry name" value="Asn/Gln_tRNA_amidoTrase-B-like"/>
</dbReference>
<dbReference type="InterPro" id="IPR018027">
    <property type="entry name" value="Asn/Gln_amidotransferase"/>
</dbReference>
<dbReference type="Proteomes" id="UP001219933">
    <property type="component" value="Chromosome 2"/>
</dbReference>
<evidence type="ECO:0000256" key="2">
    <source>
        <dbReference type="ARBA" id="ARBA00022598"/>
    </source>
</evidence>
<dbReference type="NCBIfam" id="NF004012">
    <property type="entry name" value="PRK05477.1-2"/>
    <property type="match status" value="1"/>
</dbReference>
<feature type="domain" description="Asn/Gln amidotransferase" evidence="8">
    <location>
        <begin position="386"/>
        <end position="536"/>
    </location>
</feature>
<dbReference type="Pfam" id="PF02934">
    <property type="entry name" value="GatB_N"/>
    <property type="match status" value="1"/>
</dbReference>
<comment type="catalytic activity">
    <reaction evidence="6 7">
        <text>L-glutamyl-tRNA(Gln) + L-glutamine + ATP + H2O = L-glutaminyl-tRNA(Gln) + L-glutamate + ADP + phosphate + H(+)</text>
        <dbReference type="Rhea" id="RHEA:17521"/>
        <dbReference type="Rhea" id="RHEA-COMP:9681"/>
        <dbReference type="Rhea" id="RHEA-COMP:9684"/>
        <dbReference type="ChEBI" id="CHEBI:15377"/>
        <dbReference type="ChEBI" id="CHEBI:15378"/>
        <dbReference type="ChEBI" id="CHEBI:29985"/>
        <dbReference type="ChEBI" id="CHEBI:30616"/>
        <dbReference type="ChEBI" id="CHEBI:43474"/>
        <dbReference type="ChEBI" id="CHEBI:58359"/>
        <dbReference type="ChEBI" id="CHEBI:78520"/>
        <dbReference type="ChEBI" id="CHEBI:78521"/>
        <dbReference type="ChEBI" id="CHEBI:456216"/>
    </reaction>
</comment>
<keyword evidence="10" id="KW-1185">Reference proteome</keyword>
<comment type="subcellular location">
    <subcellularLocation>
        <location evidence="7">Mitochondrion</location>
    </subcellularLocation>
</comment>
<dbReference type="GO" id="GO:0050567">
    <property type="term" value="F:glutaminyl-tRNA synthase (glutamine-hydrolyzing) activity"/>
    <property type="evidence" value="ECO:0007669"/>
    <property type="project" value="UniProtKB-UniRule"/>
</dbReference>
<evidence type="ECO:0000256" key="7">
    <source>
        <dbReference type="HAMAP-Rule" id="MF_03147"/>
    </source>
</evidence>
<dbReference type="HAMAP" id="MF_00121">
    <property type="entry name" value="GatB"/>
    <property type="match status" value="1"/>
</dbReference>
<dbReference type="InterPro" id="IPR017959">
    <property type="entry name" value="Asn/Gln-tRNA_amidoTrfase_suB/E"/>
</dbReference>
<evidence type="ECO:0000256" key="3">
    <source>
        <dbReference type="ARBA" id="ARBA00022741"/>
    </source>
</evidence>
<dbReference type="InterPro" id="IPR014746">
    <property type="entry name" value="Gln_synth/guanido_kin_cat_dom"/>
</dbReference>
<dbReference type="GO" id="GO:0005739">
    <property type="term" value="C:mitochondrion"/>
    <property type="evidence" value="ECO:0007669"/>
    <property type="project" value="UniProtKB-SubCell"/>
</dbReference>
<dbReference type="InterPro" id="IPR006075">
    <property type="entry name" value="Asn/Gln-tRNA_Trfase_suB/E_cat"/>
</dbReference>
<name>A0AAF0J652_9BASI</name>
<evidence type="ECO:0000313" key="10">
    <source>
        <dbReference type="Proteomes" id="UP001219933"/>
    </source>
</evidence>
<comment type="function">
    <text evidence="7">Allows the formation of correctly charged Gln-tRNA(Gln) through the transamidation of misacylated Glu-tRNA(Gln) in the mitochondria. The reaction takes place in the presence of glutamine and ATP through an activated gamma-phospho-Glu-tRNA(Gln).</text>
</comment>
<dbReference type="PROSITE" id="PS01234">
    <property type="entry name" value="GATB"/>
    <property type="match status" value="1"/>
</dbReference>
<evidence type="ECO:0000256" key="6">
    <source>
        <dbReference type="ARBA" id="ARBA00047913"/>
    </source>
</evidence>
<proteinExistence type="inferred from homology"/>
<dbReference type="PANTHER" id="PTHR11659:SF0">
    <property type="entry name" value="GLUTAMYL-TRNA(GLN) AMIDOTRANSFERASE SUBUNIT B, MITOCHONDRIAL"/>
    <property type="match status" value="1"/>
</dbReference>
<dbReference type="AlphaFoldDB" id="A0AAF0J652"/>
<dbReference type="NCBIfam" id="TIGR00133">
    <property type="entry name" value="gatB"/>
    <property type="match status" value="1"/>
</dbReference>
<evidence type="ECO:0000256" key="1">
    <source>
        <dbReference type="ARBA" id="ARBA00005306"/>
    </source>
</evidence>
<dbReference type="GO" id="GO:0032543">
    <property type="term" value="P:mitochondrial translation"/>
    <property type="evidence" value="ECO:0007669"/>
    <property type="project" value="UniProtKB-UniRule"/>
</dbReference>
<keyword evidence="3 7" id="KW-0547">Nucleotide-binding</keyword>
<dbReference type="GO" id="GO:0030956">
    <property type="term" value="C:glutamyl-tRNA(Gln) amidotransferase complex"/>
    <property type="evidence" value="ECO:0007669"/>
    <property type="project" value="UniProtKB-UniRule"/>
</dbReference>
<dbReference type="InterPro" id="IPR004413">
    <property type="entry name" value="GatB"/>
</dbReference>
<sequence length="538" mass="58820">MIFVRRLATARVPKGSSKKALLPKGWEAVIGIECHAQLTAPTKLFSGESVLTATKPPAFDAPQNTLVAPFDVAYPGTLPRMQDGVVDAALRAALALNCTIAPLSTFDRKHYFYPDLPSGYQITQQYRPFATDGSVQLRVADGHLQNEHDELQVPVTRVQLEQDTAKTLHFEVGGGQAQSFLDYNRAGVALVEIVSAPVMHTPEHAGAYVRKLRELLRSVGASDGNMNEGSLRCDVNVSIHRIGDEYGVRCELKNLNSIRFMMHAISYEVQRQYDIIASGGTVDQESRGFDEARGTTYLMRGKADAPDYRYMPDPNIPALSIDERRVGRVRESLPELPDARHDRLRAQYGLSVRDVNVLTRINAEDDVVPTGCAGVPSGALLPHAVDYFERLVLLGAPAQAAVNWVAHELLKQLNAASRPFTANPVVPETLVELIALVSDGVITASTGRELLGEMVRTAEIPVSVRDVVVSRGLERLATRETLMPLCEEIAAERPEDIAAIRGGRDKAIMRLVGEVMRRAGGRADAALATDLLREIVAR</sequence>
<dbReference type="SUPFAM" id="SSF89095">
    <property type="entry name" value="GatB/YqeY motif"/>
    <property type="match status" value="1"/>
</dbReference>
<dbReference type="GO" id="GO:0070681">
    <property type="term" value="P:glutaminyl-tRNAGln biosynthesis via transamidation"/>
    <property type="evidence" value="ECO:0007669"/>
    <property type="project" value="UniProtKB-UniRule"/>
</dbReference>
<comment type="similarity">
    <text evidence="1 7">Belongs to the GatB/GatE family. GatB subfamily.</text>
</comment>
<dbReference type="SMART" id="SM00845">
    <property type="entry name" value="GatB_Yqey"/>
    <property type="match status" value="1"/>
</dbReference>
<dbReference type="EC" id="6.3.5.-" evidence="7"/>